<evidence type="ECO:0000256" key="1">
    <source>
        <dbReference type="ARBA" id="ARBA00023015"/>
    </source>
</evidence>
<dbReference type="CDD" id="cd05013">
    <property type="entry name" value="SIS_RpiR"/>
    <property type="match status" value="1"/>
</dbReference>
<organism evidence="6 7">
    <name type="scientific">Erysipelothrix larvae</name>
    <dbReference type="NCBI Taxonomy" id="1514105"/>
    <lineage>
        <taxon>Bacteria</taxon>
        <taxon>Bacillati</taxon>
        <taxon>Bacillota</taxon>
        <taxon>Erysipelotrichia</taxon>
        <taxon>Erysipelotrichales</taxon>
        <taxon>Erysipelotrichaceae</taxon>
        <taxon>Erysipelothrix</taxon>
    </lineage>
</organism>
<dbReference type="Proteomes" id="UP000063781">
    <property type="component" value="Chromosome"/>
</dbReference>
<dbReference type="InterPro" id="IPR035472">
    <property type="entry name" value="RpiR-like_SIS"/>
</dbReference>
<gene>
    <name evidence="6" type="ORF">AOC36_09985</name>
</gene>
<dbReference type="PANTHER" id="PTHR30514:SF10">
    <property type="entry name" value="MURR_RPIR FAMILY TRANSCRIPTIONAL REGULATOR"/>
    <property type="match status" value="1"/>
</dbReference>
<keyword evidence="2" id="KW-0238">DNA-binding</keyword>
<dbReference type="SUPFAM" id="SSF53697">
    <property type="entry name" value="SIS domain"/>
    <property type="match status" value="1"/>
</dbReference>
<dbReference type="STRING" id="1514105.AOC36_09985"/>
<evidence type="ECO:0000313" key="6">
    <source>
        <dbReference type="EMBL" id="AMC94666.1"/>
    </source>
</evidence>
<dbReference type="OrthoDB" id="63027at2"/>
<dbReference type="GO" id="GO:1901135">
    <property type="term" value="P:carbohydrate derivative metabolic process"/>
    <property type="evidence" value="ECO:0007669"/>
    <property type="project" value="InterPro"/>
</dbReference>
<dbReference type="Pfam" id="PF01380">
    <property type="entry name" value="SIS"/>
    <property type="match status" value="1"/>
</dbReference>
<dbReference type="InterPro" id="IPR001347">
    <property type="entry name" value="SIS_dom"/>
</dbReference>
<keyword evidence="3" id="KW-0804">Transcription</keyword>
<feature type="domain" description="HTH rpiR-type" evidence="4">
    <location>
        <begin position="1"/>
        <end position="76"/>
    </location>
</feature>
<dbReference type="GO" id="GO:0097367">
    <property type="term" value="F:carbohydrate derivative binding"/>
    <property type="evidence" value="ECO:0007669"/>
    <property type="project" value="InterPro"/>
</dbReference>
<dbReference type="KEGG" id="erl:AOC36_09985"/>
<keyword evidence="7" id="KW-1185">Reference proteome</keyword>
<dbReference type="InterPro" id="IPR047640">
    <property type="entry name" value="RpiR-like"/>
</dbReference>
<dbReference type="Gene3D" id="3.40.50.10490">
    <property type="entry name" value="Glucose-6-phosphate isomerase like protein, domain 1"/>
    <property type="match status" value="1"/>
</dbReference>
<evidence type="ECO:0000313" key="7">
    <source>
        <dbReference type="Proteomes" id="UP000063781"/>
    </source>
</evidence>
<dbReference type="InterPro" id="IPR046348">
    <property type="entry name" value="SIS_dom_sf"/>
</dbReference>
<dbReference type="EMBL" id="CP013213">
    <property type="protein sequence ID" value="AMC94666.1"/>
    <property type="molecule type" value="Genomic_DNA"/>
</dbReference>
<accession>A0A109UHS4</accession>
<name>A0A109UHS4_9FIRM</name>
<protein>
    <submittedName>
        <fullName evidence="6">RpiR family transcriptional regulator</fullName>
    </submittedName>
</protein>
<dbReference type="GO" id="GO:0003677">
    <property type="term" value="F:DNA binding"/>
    <property type="evidence" value="ECO:0007669"/>
    <property type="project" value="UniProtKB-KW"/>
</dbReference>
<dbReference type="PROSITE" id="PS51464">
    <property type="entry name" value="SIS"/>
    <property type="match status" value="1"/>
</dbReference>
<keyword evidence="1" id="KW-0805">Transcription regulation</keyword>
<dbReference type="Pfam" id="PF01418">
    <property type="entry name" value="HTH_6"/>
    <property type="match status" value="1"/>
</dbReference>
<dbReference type="AlphaFoldDB" id="A0A109UHS4"/>
<proteinExistence type="predicted"/>
<dbReference type="SUPFAM" id="SSF46689">
    <property type="entry name" value="Homeodomain-like"/>
    <property type="match status" value="1"/>
</dbReference>
<evidence type="ECO:0000256" key="2">
    <source>
        <dbReference type="ARBA" id="ARBA00023125"/>
    </source>
</evidence>
<reference evidence="6 7" key="1">
    <citation type="submission" date="2015-10" db="EMBL/GenBank/DDBJ databases">
        <title>Erysipelothrix larvae sp. LV19 isolated from the larval gut of the rhinoceros beetle, Trypoxylus dichotomus.</title>
        <authorList>
            <person name="Lim S."/>
            <person name="Kim B.-C."/>
        </authorList>
    </citation>
    <scope>NUCLEOTIDE SEQUENCE [LARGE SCALE GENOMIC DNA]</scope>
    <source>
        <strain evidence="6 7">LV19</strain>
    </source>
</reference>
<dbReference type="GO" id="GO:0003700">
    <property type="term" value="F:DNA-binding transcription factor activity"/>
    <property type="evidence" value="ECO:0007669"/>
    <property type="project" value="InterPro"/>
</dbReference>
<evidence type="ECO:0000256" key="3">
    <source>
        <dbReference type="ARBA" id="ARBA00023163"/>
    </source>
</evidence>
<dbReference type="Gene3D" id="1.10.10.10">
    <property type="entry name" value="Winged helix-like DNA-binding domain superfamily/Winged helix DNA-binding domain"/>
    <property type="match status" value="1"/>
</dbReference>
<dbReference type="PROSITE" id="PS51071">
    <property type="entry name" value="HTH_RPIR"/>
    <property type="match status" value="1"/>
</dbReference>
<dbReference type="InterPro" id="IPR036388">
    <property type="entry name" value="WH-like_DNA-bd_sf"/>
</dbReference>
<evidence type="ECO:0000259" key="4">
    <source>
        <dbReference type="PROSITE" id="PS51071"/>
    </source>
</evidence>
<dbReference type="PANTHER" id="PTHR30514">
    <property type="entry name" value="GLUCOKINASE"/>
    <property type="match status" value="1"/>
</dbReference>
<dbReference type="InterPro" id="IPR009057">
    <property type="entry name" value="Homeodomain-like_sf"/>
</dbReference>
<dbReference type="InterPro" id="IPR000281">
    <property type="entry name" value="HTH_RpiR"/>
</dbReference>
<evidence type="ECO:0000259" key="5">
    <source>
        <dbReference type="PROSITE" id="PS51464"/>
    </source>
</evidence>
<feature type="domain" description="SIS" evidence="5">
    <location>
        <begin position="125"/>
        <end position="266"/>
    </location>
</feature>
<sequence length="278" mass="31176">MLLTDRLKEAEAFSDSEKVIAAYILENPHKTTNMTIHDLAEATYSSAATITRFCRKVKTDGFSEFKILLASELSTSNLTRTRIHDNVPFAPNDSSNTVVKNILNLNIQAMMDTYNKLDIHELEEVAKLLVETERIHVYGSGQSLLIAQDFQYKLLRIGVSVTVETQNGFQLMSSLTQSPDSVAFVVSYYGSSGENIRIMQALKKNGVKTILLTGPQENPLSKLADKVIHVPPQEELIHKMAAFSSRAAMQLVIDLLFALMFSLNYDKYQQLLKFASNY</sequence>